<dbReference type="STRING" id="989403.SAMN05421798_108117"/>
<dbReference type="PROSITE" id="PS01152">
    <property type="entry name" value="HESB"/>
    <property type="match status" value="1"/>
</dbReference>
<reference evidence="4 5" key="1">
    <citation type="journal article" date="2016" name="Front. Microbiol.">
        <title>Comparative Genomic Analysis Reveals a Diverse Repertoire of Genes Involved in Prokaryote-Eukaryote Interactions within the Pseudovibrio Genus.</title>
        <authorList>
            <person name="Romano S."/>
            <person name="Fernandez-Guerra A."/>
            <person name="Reen F.J."/>
            <person name="Glockner F.O."/>
            <person name="Crowley S.P."/>
            <person name="O'Sullivan O."/>
            <person name="Cotter P.D."/>
            <person name="Adams C."/>
            <person name="Dobson A.D."/>
            <person name="O'Gara F."/>
        </authorList>
    </citation>
    <scope>NUCLEOTIDE SEQUENCE [LARGE SCALE GENOMIC DNA]</scope>
    <source>
        <strain evidence="4 5">Ad2</strain>
    </source>
</reference>
<evidence type="ECO:0000256" key="1">
    <source>
        <dbReference type="ARBA" id="ARBA00022723"/>
    </source>
</evidence>
<dbReference type="InterPro" id="IPR017870">
    <property type="entry name" value="FeS_cluster_insertion_CS"/>
</dbReference>
<dbReference type="GO" id="GO:1990229">
    <property type="term" value="C:iron-sulfur cluster assembly complex"/>
    <property type="evidence" value="ECO:0007669"/>
    <property type="project" value="UniProtKB-ARBA"/>
</dbReference>
<organism evidence="4 5">
    <name type="scientific">Pseudovibrio axinellae</name>
    <dbReference type="NCBI Taxonomy" id="989403"/>
    <lineage>
        <taxon>Bacteria</taxon>
        <taxon>Pseudomonadati</taxon>
        <taxon>Pseudomonadota</taxon>
        <taxon>Alphaproteobacteria</taxon>
        <taxon>Hyphomicrobiales</taxon>
        <taxon>Stappiaceae</taxon>
        <taxon>Pseudovibrio</taxon>
    </lineage>
</organism>
<protein>
    <submittedName>
        <fullName evidence="4">Iron-sulfur cluster insertion protein ErpA</fullName>
    </submittedName>
</protein>
<keyword evidence="2" id="KW-0408">Iron</keyword>
<dbReference type="GO" id="GO:0016226">
    <property type="term" value="P:iron-sulfur cluster assembly"/>
    <property type="evidence" value="ECO:0007669"/>
    <property type="project" value="InterPro"/>
</dbReference>
<name>A0A165YR26_9HYPH</name>
<feature type="domain" description="Core" evidence="3">
    <location>
        <begin position="13"/>
        <end position="112"/>
    </location>
</feature>
<keyword evidence="5" id="KW-1185">Reference proteome</keyword>
<evidence type="ECO:0000256" key="2">
    <source>
        <dbReference type="ARBA" id="ARBA00023004"/>
    </source>
</evidence>
<gene>
    <name evidence="4" type="primary">erpA</name>
    <name evidence="4" type="ORF">PsAD2_02201</name>
</gene>
<dbReference type="InterPro" id="IPR000361">
    <property type="entry name" value="ATAP_core_dom"/>
</dbReference>
<dbReference type="Proteomes" id="UP000076577">
    <property type="component" value="Unassembled WGS sequence"/>
</dbReference>
<dbReference type="NCBIfam" id="TIGR00049">
    <property type="entry name" value="iron-sulfur cluster assembly accessory protein"/>
    <property type="match status" value="1"/>
</dbReference>
<evidence type="ECO:0000313" key="4">
    <source>
        <dbReference type="EMBL" id="KZL19142.1"/>
    </source>
</evidence>
<dbReference type="InterPro" id="IPR035903">
    <property type="entry name" value="HesB-like_dom_sf"/>
</dbReference>
<accession>A0A165YR26</accession>
<dbReference type="EMBL" id="LMCB01000016">
    <property type="protein sequence ID" value="KZL19142.1"/>
    <property type="molecule type" value="Genomic_DNA"/>
</dbReference>
<dbReference type="PANTHER" id="PTHR43011">
    <property type="entry name" value="IRON-SULFUR CLUSTER ASSEMBLY 2 HOMOLOG, MITOCHONDRIAL"/>
    <property type="match status" value="1"/>
</dbReference>
<dbReference type="GO" id="GO:0051539">
    <property type="term" value="F:4 iron, 4 sulfur cluster binding"/>
    <property type="evidence" value="ECO:0007669"/>
    <property type="project" value="TreeGrafter"/>
</dbReference>
<proteinExistence type="predicted"/>
<dbReference type="InterPro" id="IPR016092">
    <property type="entry name" value="ATAP"/>
</dbReference>
<comment type="caution">
    <text evidence="4">The sequence shown here is derived from an EMBL/GenBank/DDBJ whole genome shotgun (WGS) entry which is preliminary data.</text>
</comment>
<dbReference type="PATRIC" id="fig|989403.3.peg.2350"/>
<dbReference type="GO" id="GO:0005506">
    <property type="term" value="F:iron ion binding"/>
    <property type="evidence" value="ECO:0007669"/>
    <property type="project" value="TreeGrafter"/>
</dbReference>
<dbReference type="AlphaFoldDB" id="A0A165YR26"/>
<dbReference type="PANTHER" id="PTHR43011:SF1">
    <property type="entry name" value="IRON-SULFUR CLUSTER ASSEMBLY 2 HOMOLOG, MITOCHONDRIAL"/>
    <property type="match status" value="1"/>
</dbReference>
<sequence>MTEQMTQTPENTVALTDNAAKRVAQILSKETDGSMLRISVEGGGCSGFQYKYDIVKEKEEDDLVLAKLGATVLIDSVSLQYMAGSQIDFITDIMGQSFQITNPQAAAGCGCGTSFSI</sequence>
<dbReference type="NCBIfam" id="NF010147">
    <property type="entry name" value="PRK13623.1"/>
    <property type="match status" value="1"/>
</dbReference>
<dbReference type="Gene3D" id="2.60.300.12">
    <property type="entry name" value="HesB-like domain"/>
    <property type="match status" value="1"/>
</dbReference>
<keyword evidence="1" id="KW-0479">Metal-binding</keyword>
<dbReference type="SUPFAM" id="SSF89360">
    <property type="entry name" value="HesB-like domain"/>
    <property type="match status" value="1"/>
</dbReference>
<evidence type="ECO:0000259" key="3">
    <source>
        <dbReference type="Pfam" id="PF01521"/>
    </source>
</evidence>
<evidence type="ECO:0000313" key="5">
    <source>
        <dbReference type="Proteomes" id="UP000076577"/>
    </source>
</evidence>
<dbReference type="Pfam" id="PF01521">
    <property type="entry name" value="Fe-S_biosyn"/>
    <property type="match status" value="1"/>
</dbReference>
<dbReference type="FunFam" id="2.60.300.12:FF:000006">
    <property type="entry name" value="Iron-sulfur cluster assembly 2 mitochondrial"/>
    <property type="match status" value="1"/>
</dbReference>
<dbReference type="GO" id="GO:0051537">
    <property type="term" value="F:2 iron, 2 sulfur cluster binding"/>
    <property type="evidence" value="ECO:0007669"/>
    <property type="project" value="TreeGrafter"/>
</dbReference>